<dbReference type="Proteomes" id="UP000315395">
    <property type="component" value="Chromosome"/>
</dbReference>
<feature type="compositionally biased region" description="Pro residues" evidence="1">
    <location>
        <begin position="39"/>
        <end position="69"/>
    </location>
</feature>
<sequence>MRKVPPTHPRTASGGPPSLCAQTPLGRLATLTRRHRPPDPQPPDPSPQTPAPRPQPPAPRPQPPGLLHG</sequence>
<organism evidence="2 3">
    <name type="scientific">Ornithinimicrobium ciconiae</name>
    <dbReference type="NCBI Taxonomy" id="2594265"/>
    <lineage>
        <taxon>Bacteria</taxon>
        <taxon>Bacillati</taxon>
        <taxon>Actinomycetota</taxon>
        <taxon>Actinomycetes</taxon>
        <taxon>Micrococcales</taxon>
        <taxon>Ornithinimicrobiaceae</taxon>
        <taxon>Ornithinimicrobium</taxon>
    </lineage>
</organism>
<evidence type="ECO:0000256" key="1">
    <source>
        <dbReference type="SAM" id="MobiDB-lite"/>
    </source>
</evidence>
<evidence type="ECO:0000313" key="2">
    <source>
        <dbReference type="EMBL" id="QDO90117.1"/>
    </source>
</evidence>
<feature type="region of interest" description="Disordered" evidence="1">
    <location>
        <begin position="1"/>
        <end position="69"/>
    </location>
</feature>
<dbReference type="EMBL" id="CP041616">
    <property type="protein sequence ID" value="QDO90117.1"/>
    <property type="molecule type" value="Genomic_DNA"/>
</dbReference>
<accession>A0A516GF05</accession>
<keyword evidence="3" id="KW-1185">Reference proteome</keyword>
<dbReference type="KEGG" id="orz:FNH13_18785"/>
<proteinExistence type="predicted"/>
<gene>
    <name evidence="2" type="ORF">FNH13_18785</name>
</gene>
<dbReference type="AlphaFoldDB" id="A0A516GF05"/>
<name>A0A516GF05_9MICO</name>
<reference evidence="2 3" key="1">
    <citation type="submission" date="2019-07" db="EMBL/GenBank/DDBJ databases">
        <title>complete genome sequencing of Ornithinimicrobium sp. H23M54.</title>
        <authorList>
            <person name="Bae J.-W."/>
            <person name="Lee S.-Y."/>
        </authorList>
    </citation>
    <scope>NUCLEOTIDE SEQUENCE [LARGE SCALE GENOMIC DNA]</scope>
    <source>
        <strain evidence="2 3">H23M54</strain>
    </source>
</reference>
<evidence type="ECO:0000313" key="3">
    <source>
        <dbReference type="Proteomes" id="UP000315395"/>
    </source>
</evidence>
<protein>
    <submittedName>
        <fullName evidence="2">Uncharacterized protein</fullName>
    </submittedName>
</protein>